<reference evidence="2 3" key="1">
    <citation type="journal article" date="2011" name="Proc. Natl. Acad. Sci. U.S.A.">
        <title>Evolutionary erosion of yeast sex chromosomes by mating-type switching accidents.</title>
        <authorList>
            <person name="Gordon J.L."/>
            <person name="Armisen D."/>
            <person name="Proux-Wera E."/>
            <person name="Oheigeartaigh S.S."/>
            <person name="Byrne K.P."/>
            <person name="Wolfe K.H."/>
        </authorList>
    </citation>
    <scope>NUCLEOTIDE SEQUENCE [LARGE SCALE GENOMIC DNA]</scope>
    <source>
        <strain evidence="3">ATCC 34711 / CBS 6284 / DSM 70876 / NBRC 10599 / NRRL Y-10934 / UCD 77-7</strain>
    </source>
</reference>
<dbReference type="HOGENOM" id="CLU_1062365_0_0_1"/>
<feature type="region of interest" description="Disordered" evidence="1">
    <location>
        <begin position="58"/>
        <end position="83"/>
    </location>
</feature>
<feature type="compositionally biased region" description="Low complexity" evidence="1">
    <location>
        <begin position="111"/>
        <end position="136"/>
    </location>
</feature>
<accession>I2H0V9</accession>
<dbReference type="OrthoDB" id="4070040at2759"/>
<dbReference type="EMBL" id="HE806318">
    <property type="protein sequence ID" value="CCH60011.1"/>
    <property type="molecule type" value="Genomic_DNA"/>
</dbReference>
<dbReference type="AlphaFoldDB" id="I2H0V9"/>
<proteinExistence type="predicted"/>
<evidence type="ECO:0000313" key="3">
    <source>
        <dbReference type="Proteomes" id="UP000002866"/>
    </source>
</evidence>
<sequence>MIYQQRHYSNNNSHYNNNYNSQYSPALRHSSLNTTGQNTIPSATAAVSSFNNQNSGYSSVYYNSNNNNNNTRSNSHNYNNNNSGYYNKNNYNNVFHPNTIPITSASPISTSSSNPYSMSLNSSSDTSSNPNSTSNSPVFSKFLRNEQFPIDNQINSEDLLCSSNTCNNNNGMTSIRDKNDLSRSFEDDLFYCPRSLLNNQELAKCQKIDYLFAANSNSSSSLHIHSSGSPPTNKFVNTSSSTCNNKNKYNPYLSQSFNPNKF</sequence>
<keyword evidence="3" id="KW-1185">Reference proteome</keyword>
<evidence type="ECO:0000313" key="2">
    <source>
        <dbReference type="EMBL" id="CCH60011.1"/>
    </source>
</evidence>
<dbReference type="eggNOG" id="ENOG502SD3N">
    <property type="taxonomic scope" value="Eukaryota"/>
</dbReference>
<dbReference type="InParanoid" id="I2H0V9"/>
<dbReference type="Proteomes" id="UP000002866">
    <property type="component" value="Chromosome 3"/>
</dbReference>
<name>I2H0V9_HENB6</name>
<gene>
    <name evidence="2" type="primary">TBLA0C01980</name>
    <name evidence="2" type="ORF">TBLA_0C01980</name>
</gene>
<evidence type="ECO:0000256" key="1">
    <source>
        <dbReference type="SAM" id="MobiDB-lite"/>
    </source>
</evidence>
<feature type="region of interest" description="Disordered" evidence="1">
    <location>
        <begin position="111"/>
        <end position="138"/>
    </location>
</feature>
<protein>
    <submittedName>
        <fullName evidence="2">Uncharacterized protein</fullName>
    </submittedName>
</protein>
<organism evidence="2 3">
    <name type="scientific">Henningerozyma blattae (strain ATCC 34711 / CBS 6284 / DSM 70876 / NBRC 10599 / NRRL Y-10934 / UCD 77-7)</name>
    <name type="common">Yeast</name>
    <name type="synonym">Tetrapisispora blattae</name>
    <dbReference type="NCBI Taxonomy" id="1071380"/>
    <lineage>
        <taxon>Eukaryota</taxon>
        <taxon>Fungi</taxon>
        <taxon>Dikarya</taxon>
        <taxon>Ascomycota</taxon>
        <taxon>Saccharomycotina</taxon>
        <taxon>Saccharomycetes</taxon>
        <taxon>Saccharomycetales</taxon>
        <taxon>Saccharomycetaceae</taxon>
        <taxon>Henningerozyma</taxon>
    </lineage>
</organism>
<dbReference type="GeneID" id="14494991"/>
<dbReference type="RefSeq" id="XP_004179530.1">
    <property type="nucleotide sequence ID" value="XM_004179482.1"/>
</dbReference>
<dbReference type="KEGG" id="tbl:TBLA_0C01980"/>